<accession>A0A087EH89</accession>
<dbReference type="GO" id="GO:0008239">
    <property type="term" value="F:dipeptidyl-peptidase activity"/>
    <property type="evidence" value="ECO:0007669"/>
    <property type="project" value="InterPro"/>
</dbReference>
<dbReference type="EC" id="3.1.1.84" evidence="3"/>
<dbReference type="Proteomes" id="UP000029080">
    <property type="component" value="Unassembled WGS sequence"/>
</dbReference>
<sequence>MLADITTPKVKSICANRYGTDRFSSAWQNGSFRCDVFNAWAMQNAGHPVNADYLTSAQYRPQINVDEDLWGGRLEWYRDWISHPKGTVHIGILVFWGMLKNIPSHAKVPMLIHEGWFDHHLGSALTGYETLPETIKQHSWLRIGCWNHYFLNPLEGIEPSQLEASELPAALEWFDITLRQGITPDRRIEYYEIGSDTLHTASSWPLPLERSAQSVFYLSSDTNEDIQNDEARTLSQTPDRMNDIKYDYDPNNPVPTHGGEALLTSMDQIGALIQPEPGWRDDVINFVSDIFTQDPVIQGRIHIDLYVSSSAPDTAFTAKLMCVDPDGTTRNYRSSITTMVLDGHDEKPYIPGEIRKVEIEMWDICWEIPVGARLRCDISSSDFPQYSVHANTADPWCEQKETVVAHQTIHTGETTPSAIVLPVRVAKQ</sequence>
<evidence type="ECO:0000313" key="3">
    <source>
        <dbReference type="EMBL" id="KFJ07140.1"/>
    </source>
</evidence>
<dbReference type="SUPFAM" id="SSF49785">
    <property type="entry name" value="Galactose-binding domain-like"/>
    <property type="match status" value="1"/>
</dbReference>
<protein>
    <submittedName>
        <fullName evidence="3">Putative acyl esterase</fullName>
        <ecNumber evidence="3">3.1.1.84</ecNumber>
    </submittedName>
</protein>
<name>A0A087EH89_9BIFI</name>
<dbReference type="InterPro" id="IPR013736">
    <property type="entry name" value="Xaa-Pro_dipept_C"/>
</dbReference>
<dbReference type="InterPro" id="IPR005674">
    <property type="entry name" value="CocE/Ser_esterase"/>
</dbReference>
<dbReference type="AlphaFoldDB" id="A0A087EH89"/>
<evidence type="ECO:0000313" key="4">
    <source>
        <dbReference type="Proteomes" id="UP000029080"/>
    </source>
</evidence>
<dbReference type="InterPro" id="IPR008979">
    <property type="entry name" value="Galactose-bd-like_sf"/>
</dbReference>
<dbReference type="Pfam" id="PF02129">
    <property type="entry name" value="Peptidase_S15"/>
    <property type="match status" value="1"/>
</dbReference>
<dbReference type="Gene3D" id="3.40.50.1820">
    <property type="entry name" value="alpha/beta hydrolase"/>
    <property type="match status" value="1"/>
</dbReference>
<dbReference type="NCBIfam" id="TIGR00976">
    <property type="entry name" value="CocE_NonD"/>
    <property type="match status" value="1"/>
</dbReference>
<dbReference type="SUPFAM" id="SSF53474">
    <property type="entry name" value="alpha/beta-Hydrolases"/>
    <property type="match status" value="1"/>
</dbReference>
<comment type="caution">
    <text evidence="3">The sequence shown here is derived from an EMBL/GenBank/DDBJ whole genome shotgun (WGS) entry which is preliminary data.</text>
</comment>
<dbReference type="Pfam" id="PF08530">
    <property type="entry name" value="PepX_C"/>
    <property type="match status" value="1"/>
</dbReference>
<dbReference type="EMBL" id="JGZU01000005">
    <property type="protein sequence ID" value="KFJ07140.1"/>
    <property type="molecule type" value="Genomic_DNA"/>
</dbReference>
<proteinExistence type="predicted"/>
<dbReference type="Gene3D" id="1.10.3020.10">
    <property type="entry name" value="alpha-amino acid ester hydrolase ( Helical cap domain)"/>
    <property type="match status" value="1"/>
</dbReference>
<keyword evidence="1 3" id="KW-0378">Hydrolase</keyword>
<feature type="domain" description="Xaa-Pro dipeptidyl-peptidase C-terminal" evidence="2">
    <location>
        <begin position="171"/>
        <end position="420"/>
    </location>
</feature>
<dbReference type="eggNOG" id="COG2936">
    <property type="taxonomic scope" value="Bacteria"/>
</dbReference>
<dbReference type="InterPro" id="IPR029058">
    <property type="entry name" value="AB_hydrolase_fold"/>
</dbReference>
<organism evidence="3 4">
    <name type="scientific">Bifidobacterium tsurumiense</name>
    <dbReference type="NCBI Taxonomy" id="356829"/>
    <lineage>
        <taxon>Bacteria</taxon>
        <taxon>Bacillati</taxon>
        <taxon>Actinomycetota</taxon>
        <taxon>Actinomycetes</taxon>
        <taxon>Bifidobacteriales</taxon>
        <taxon>Bifidobacteriaceae</taxon>
        <taxon>Bifidobacterium</taxon>
    </lineage>
</organism>
<evidence type="ECO:0000256" key="1">
    <source>
        <dbReference type="ARBA" id="ARBA00022801"/>
    </source>
</evidence>
<evidence type="ECO:0000259" key="2">
    <source>
        <dbReference type="SMART" id="SM00939"/>
    </source>
</evidence>
<keyword evidence="4" id="KW-1185">Reference proteome</keyword>
<reference evidence="3 4" key="1">
    <citation type="submission" date="2014-03" db="EMBL/GenBank/DDBJ databases">
        <title>Genomics of Bifidobacteria.</title>
        <authorList>
            <person name="Ventura M."/>
            <person name="Milani C."/>
            <person name="Lugli G.A."/>
        </authorList>
    </citation>
    <scope>NUCLEOTIDE SEQUENCE [LARGE SCALE GENOMIC DNA]</scope>
    <source>
        <strain evidence="3 4">JCM 13495</strain>
    </source>
</reference>
<dbReference type="SMART" id="SM00939">
    <property type="entry name" value="PepX_C"/>
    <property type="match status" value="1"/>
</dbReference>
<dbReference type="InterPro" id="IPR000383">
    <property type="entry name" value="Xaa-Pro-like_dom"/>
</dbReference>
<dbReference type="Gene3D" id="2.60.120.260">
    <property type="entry name" value="Galactose-binding domain-like"/>
    <property type="match status" value="1"/>
</dbReference>
<gene>
    <name evidence="3" type="ORF">BITS_1572</name>
</gene>